<evidence type="ECO:0000313" key="3">
    <source>
        <dbReference type="Proteomes" id="UP000187209"/>
    </source>
</evidence>
<feature type="region of interest" description="Disordered" evidence="1">
    <location>
        <begin position="1"/>
        <end position="26"/>
    </location>
</feature>
<dbReference type="OrthoDB" id="10481125at2759"/>
<dbReference type="AlphaFoldDB" id="A0A1R2BPF8"/>
<evidence type="ECO:0000256" key="1">
    <source>
        <dbReference type="SAM" id="MobiDB-lite"/>
    </source>
</evidence>
<sequence>MQKPSEFKFSSNIYSQSRKDPRSGISVASSNNLEIALYWDTFRSENSRPSTVTHTRDHLKEMWALPDNKKSSQSKYREVYTNSEELAQLRSDSDKTHFKQKDWLKSYFEVMHKHKKFSR</sequence>
<keyword evidence="3" id="KW-1185">Reference proteome</keyword>
<dbReference type="EMBL" id="MPUH01000513">
    <property type="protein sequence ID" value="OMJ78606.1"/>
    <property type="molecule type" value="Genomic_DNA"/>
</dbReference>
<comment type="caution">
    <text evidence="2">The sequence shown here is derived from an EMBL/GenBank/DDBJ whole genome shotgun (WGS) entry which is preliminary data.</text>
</comment>
<accession>A0A1R2BPF8</accession>
<evidence type="ECO:0000313" key="2">
    <source>
        <dbReference type="EMBL" id="OMJ78606.1"/>
    </source>
</evidence>
<gene>
    <name evidence="2" type="ORF">SteCoe_21531</name>
</gene>
<reference evidence="2 3" key="1">
    <citation type="submission" date="2016-11" db="EMBL/GenBank/DDBJ databases">
        <title>The macronuclear genome of Stentor coeruleus: a giant cell with tiny introns.</title>
        <authorList>
            <person name="Slabodnick M."/>
            <person name="Ruby J.G."/>
            <person name="Reiff S.B."/>
            <person name="Swart E.C."/>
            <person name="Gosai S."/>
            <person name="Prabakaran S."/>
            <person name="Witkowska E."/>
            <person name="Larue G.E."/>
            <person name="Fisher S."/>
            <person name="Freeman R.M."/>
            <person name="Gunawardena J."/>
            <person name="Chu W."/>
            <person name="Stover N.A."/>
            <person name="Gregory B.D."/>
            <person name="Nowacki M."/>
            <person name="Derisi J."/>
            <person name="Roy S.W."/>
            <person name="Marshall W.F."/>
            <person name="Sood P."/>
        </authorList>
    </citation>
    <scope>NUCLEOTIDE SEQUENCE [LARGE SCALE GENOMIC DNA]</scope>
    <source>
        <strain evidence="2">WM001</strain>
    </source>
</reference>
<protein>
    <submittedName>
        <fullName evidence="2">Uncharacterized protein</fullName>
    </submittedName>
</protein>
<name>A0A1R2BPF8_9CILI</name>
<organism evidence="2 3">
    <name type="scientific">Stentor coeruleus</name>
    <dbReference type="NCBI Taxonomy" id="5963"/>
    <lineage>
        <taxon>Eukaryota</taxon>
        <taxon>Sar</taxon>
        <taxon>Alveolata</taxon>
        <taxon>Ciliophora</taxon>
        <taxon>Postciliodesmatophora</taxon>
        <taxon>Heterotrichea</taxon>
        <taxon>Heterotrichida</taxon>
        <taxon>Stentoridae</taxon>
        <taxon>Stentor</taxon>
    </lineage>
</organism>
<dbReference type="Proteomes" id="UP000187209">
    <property type="component" value="Unassembled WGS sequence"/>
</dbReference>
<proteinExistence type="predicted"/>